<dbReference type="EMBL" id="CAJOBZ010000028">
    <property type="protein sequence ID" value="CAF4883028.1"/>
    <property type="molecule type" value="Genomic_DNA"/>
</dbReference>
<dbReference type="Gene3D" id="3.30.420.10">
    <property type="entry name" value="Ribonuclease H-like superfamily/Ribonuclease H"/>
    <property type="match status" value="1"/>
</dbReference>
<sequence>MIPSGLKLKKMRVTEYSAVHGTSLRGPPARHVWHYKSADWDEIRGVETYIHEVGIRRLDWPAQSPNVNPIEHVWDVLKRRGRSVQPFPRNIRELKRVIVEELRFPQNIVESIPRRIQAVIMAKGSHT</sequence>
<organism evidence="1 2">
    <name type="scientific">Pieris macdunnoughi</name>
    <dbReference type="NCBI Taxonomy" id="345717"/>
    <lineage>
        <taxon>Eukaryota</taxon>
        <taxon>Metazoa</taxon>
        <taxon>Ecdysozoa</taxon>
        <taxon>Arthropoda</taxon>
        <taxon>Hexapoda</taxon>
        <taxon>Insecta</taxon>
        <taxon>Pterygota</taxon>
        <taxon>Neoptera</taxon>
        <taxon>Endopterygota</taxon>
        <taxon>Lepidoptera</taxon>
        <taxon>Glossata</taxon>
        <taxon>Ditrysia</taxon>
        <taxon>Papilionoidea</taxon>
        <taxon>Pieridae</taxon>
        <taxon>Pierinae</taxon>
        <taxon>Pieris</taxon>
    </lineage>
</organism>
<dbReference type="AlphaFoldDB" id="A0A821U4F3"/>
<proteinExistence type="predicted"/>
<evidence type="ECO:0000313" key="1">
    <source>
        <dbReference type="EMBL" id="CAF4883028.1"/>
    </source>
</evidence>
<comment type="caution">
    <text evidence="1">The sequence shown here is derived from an EMBL/GenBank/DDBJ whole genome shotgun (WGS) entry which is preliminary data.</text>
</comment>
<dbReference type="OrthoDB" id="9996331at2759"/>
<gene>
    <name evidence="1" type="ORF">PMACD_LOCUS9781</name>
</gene>
<name>A0A821U4F3_9NEOP</name>
<keyword evidence="2" id="KW-1185">Reference proteome</keyword>
<dbReference type="GO" id="GO:0003676">
    <property type="term" value="F:nucleic acid binding"/>
    <property type="evidence" value="ECO:0007669"/>
    <property type="project" value="InterPro"/>
</dbReference>
<dbReference type="Proteomes" id="UP000663880">
    <property type="component" value="Unassembled WGS sequence"/>
</dbReference>
<evidence type="ECO:0008006" key="3">
    <source>
        <dbReference type="Google" id="ProtNLM"/>
    </source>
</evidence>
<reference evidence="1" key="1">
    <citation type="submission" date="2021-02" db="EMBL/GenBank/DDBJ databases">
        <authorList>
            <person name="Steward A R."/>
        </authorList>
    </citation>
    <scope>NUCLEOTIDE SEQUENCE</scope>
</reference>
<dbReference type="InterPro" id="IPR036397">
    <property type="entry name" value="RNaseH_sf"/>
</dbReference>
<evidence type="ECO:0000313" key="2">
    <source>
        <dbReference type="Proteomes" id="UP000663880"/>
    </source>
</evidence>
<protein>
    <recommendedName>
        <fullName evidence="3">Tc1-like transposase DDE domain-containing protein</fullName>
    </recommendedName>
</protein>
<accession>A0A821U4F3</accession>